<gene>
    <name evidence="1" type="ORF">EFL26_02005</name>
</gene>
<accession>A0A3N0GZP3</accession>
<sequence>MLRPVLAPGLRVLRRSRTELQVGLRPEVCVPDTEPVRRTLDHLVRGEAVPGDAETRAVLDALAPVLVDGTGLLTPGFAVGDVAAVAAQDHSGYRDRLAARRSARVAVQGIVPDLDPTRLLDAVGLPVTDRPDGGPTAVLVLSLGEIDRVELDALVRTGTPHLLVRLVEGAVLVGPFVVPGRTACLRCSDAHRLVDDPSATTLVARHAAARAARQDGVAEPVDTALGTLALAWAVRDLVTHVEGGRPSTWSSTVRIEPALAALTQTEWLRHPACGCGWSSDAHPSRTMVG</sequence>
<dbReference type="Proteomes" id="UP000279994">
    <property type="component" value="Unassembled WGS sequence"/>
</dbReference>
<dbReference type="RefSeq" id="WP_123221188.1">
    <property type="nucleotide sequence ID" value="NZ_RJSF01000003.1"/>
</dbReference>
<evidence type="ECO:0000313" key="2">
    <source>
        <dbReference type="Proteomes" id="UP000279994"/>
    </source>
</evidence>
<dbReference type="EMBL" id="RJSF01000003">
    <property type="protein sequence ID" value="RNM17572.1"/>
    <property type="molecule type" value="Genomic_DNA"/>
</dbReference>
<organism evidence="1 2">
    <name type="scientific">Nocardioides pocheonensis</name>
    <dbReference type="NCBI Taxonomy" id="661485"/>
    <lineage>
        <taxon>Bacteria</taxon>
        <taxon>Bacillati</taxon>
        <taxon>Actinomycetota</taxon>
        <taxon>Actinomycetes</taxon>
        <taxon>Propionibacteriales</taxon>
        <taxon>Nocardioidaceae</taxon>
        <taxon>Nocardioides</taxon>
    </lineage>
</organism>
<protein>
    <recommendedName>
        <fullName evidence="3">Bacteriocin biosynthesis cyclodehydratase domain-containing protein</fullName>
    </recommendedName>
</protein>
<comment type="caution">
    <text evidence="1">The sequence shown here is derived from an EMBL/GenBank/DDBJ whole genome shotgun (WGS) entry which is preliminary data.</text>
</comment>
<dbReference type="InterPro" id="IPR022291">
    <property type="entry name" value="Bacteriocin_synth_cyclodeHase"/>
</dbReference>
<name>A0A3N0GZP3_9ACTN</name>
<dbReference type="OrthoDB" id="4426339at2"/>
<keyword evidence="2" id="KW-1185">Reference proteome</keyword>
<proteinExistence type="predicted"/>
<dbReference type="Gene3D" id="3.40.50.720">
    <property type="entry name" value="NAD(P)-binding Rossmann-like Domain"/>
    <property type="match status" value="1"/>
</dbReference>
<dbReference type="NCBIfam" id="TIGR03882">
    <property type="entry name" value="cyclo_dehyd_2"/>
    <property type="match status" value="1"/>
</dbReference>
<evidence type="ECO:0000313" key="1">
    <source>
        <dbReference type="EMBL" id="RNM17572.1"/>
    </source>
</evidence>
<reference evidence="1 2" key="1">
    <citation type="submission" date="2018-11" db="EMBL/GenBank/DDBJ databases">
        <authorList>
            <person name="Li F."/>
        </authorList>
    </citation>
    <scope>NUCLEOTIDE SEQUENCE [LARGE SCALE GENOMIC DNA]</scope>
    <source>
        <strain evidence="1 2">Gsoil 818</strain>
    </source>
</reference>
<dbReference type="AlphaFoldDB" id="A0A3N0GZP3"/>
<evidence type="ECO:0008006" key="3">
    <source>
        <dbReference type="Google" id="ProtNLM"/>
    </source>
</evidence>